<evidence type="ECO:0000259" key="12">
    <source>
        <dbReference type="PROSITE" id="PS50885"/>
    </source>
</evidence>
<protein>
    <recommendedName>
        <fullName evidence="3">histidine kinase</fullName>
        <ecNumber evidence="3">2.7.13.3</ecNumber>
    </recommendedName>
</protein>
<dbReference type="EMBL" id="JAASQL010000001">
    <property type="protein sequence ID" value="NIJ44266.1"/>
    <property type="molecule type" value="Genomic_DNA"/>
</dbReference>
<dbReference type="SMART" id="SM00304">
    <property type="entry name" value="HAMP"/>
    <property type="match status" value="1"/>
</dbReference>
<sequence>MKIMNKVSLRIRIFLAMLLLVGLASVLIAVVTVKQYKQQTKEYYYSRFDRKERAAQKNINYELENTIYPAAQQFLGFIFRERIYEIATVHKMKMSIYDLNGQLQINSYEPWFRIFKEKIHPNVITTLKKTDKFEESVPLESGKISQLAYSYIHDRNLNKVGILKVEYVQDNTQEEEQLNFFLNRLFLVYGVMMLLAVVFAYFLSSYITRSLQSISDKIQETKLLKNNKKIDAAGTTSEIASIVEAYNNMIDELEKSAEKLAKSEREQAWREMAKQVAHEIKNPLTPMKLTVQSFERTFDPNEEGIREKVKDYAQMLTQQIDVMSSIATSFSDFARMPQKNIENIDLVTVVKSSIDIFYENHIEFYTDKDEIHLNLDKNQITRVLNNLVKNAIQATEHIENAKIEVILENKATQVILYVKDNGKGIAEADKELIFEPKFTTKSSGMGLGLPMVKNIVEAYGGTVTFESILNQGTMFRITLPK</sequence>
<dbReference type="PANTHER" id="PTHR44936">
    <property type="entry name" value="SENSOR PROTEIN CREC"/>
    <property type="match status" value="1"/>
</dbReference>
<keyword evidence="14" id="KW-1185">Reference proteome</keyword>
<comment type="catalytic activity">
    <reaction evidence="1">
        <text>ATP + protein L-histidine = ADP + protein N-phospho-L-histidine.</text>
        <dbReference type="EC" id="2.7.13.3"/>
    </reaction>
</comment>
<dbReference type="RefSeq" id="WP_243846492.1">
    <property type="nucleotide sequence ID" value="NZ_JAASQL010000001.1"/>
</dbReference>
<reference evidence="13 14" key="1">
    <citation type="submission" date="2020-03" db="EMBL/GenBank/DDBJ databases">
        <title>Genomic Encyclopedia of Type Strains, Phase IV (KMG-IV): sequencing the most valuable type-strain genomes for metagenomic binning, comparative biology and taxonomic classification.</title>
        <authorList>
            <person name="Goeker M."/>
        </authorList>
    </citation>
    <scope>NUCLEOTIDE SEQUENCE [LARGE SCALE GENOMIC DNA]</scope>
    <source>
        <strain evidence="13 14">DSM 101599</strain>
    </source>
</reference>
<dbReference type="InterPro" id="IPR003660">
    <property type="entry name" value="HAMP_dom"/>
</dbReference>
<proteinExistence type="predicted"/>
<dbReference type="PROSITE" id="PS50109">
    <property type="entry name" value="HIS_KIN"/>
    <property type="match status" value="1"/>
</dbReference>
<accession>A0ABX0UAT9</accession>
<keyword evidence="10" id="KW-0812">Transmembrane</keyword>
<evidence type="ECO:0000256" key="10">
    <source>
        <dbReference type="SAM" id="Phobius"/>
    </source>
</evidence>
<keyword evidence="7" id="KW-0547">Nucleotide-binding</keyword>
<keyword evidence="10" id="KW-1133">Transmembrane helix</keyword>
<dbReference type="CDD" id="cd00075">
    <property type="entry name" value="HATPase"/>
    <property type="match status" value="1"/>
</dbReference>
<evidence type="ECO:0000313" key="14">
    <source>
        <dbReference type="Proteomes" id="UP000745859"/>
    </source>
</evidence>
<dbReference type="SUPFAM" id="SSF47384">
    <property type="entry name" value="Homodimeric domain of signal transducing histidine kinase"/>
    <property type="match status" value="1"/>
</dbReference>
<dbReference type="Gene3D" id="1.10.287.130">
    <property type="match status" value="1"/>
</dbReference>
<keyword evidence="9" id="KW-0067">ATP-binding</keyword>
<dbReference type="Pfam" id="PF00512">
    <property type="entry name" value="HisKA"/>
    <property type="match status" value="1"/>
</dbReference>
<dbReference type="Proteomes" id="UP000745859">
    <property type="component" value="Unassembled WGS sequence"/>
</dbReference>
<organism evidence="13 14">
    <name type="scientific">Wenyingzhuangia heitensis</name>
    <dbReference type="NCBI Taxonomy" id="1487859"/>
    <lineage>
        <taxon>Bacteria</taxon>
        <taxon>Pseudomonadati</taxon>
        <taxon>Bacteroidota</taxon>
        <taxon>Flavobacteriia</taxon>
        <taxon>Flavobacteriales</taxon>
        <taxon>Flavobacteriaceae</taxon>
        <taxon>Wenyingzhuangia</taxon>
    </lineage>
</organism>
<dbReference type="PANTHER" id="PTHR44936:SF10">
    <property type="entry name" value="SENSOR PROTEIN RSTB"/>
    <property type="match status" value="1"/>
</dbReference>
<keyword evidence="6" id="KW-0808">Transferase</keyword>
<evidence type="ECO:0000256" key="8">
    <source>
        <dbReference type="ARBA" id="ARBA00022777"/>
    </source>
</evidence>
<keyword evidence="5" id="KW-0597">Phosphoprotein</keyword>
<evidence type="ECO:0000256" key="2">
    <source>
        <dbReference type="ARBA" id="ARBA00004651"/>
    </source>
</evidence>
<evidence type="ECO:0000256" key="5">
    <source>
        <dbReference type="ARBA" id="ARBA00022553"/>
    </source>
</evidence>
<dbReference type="Gene3D" id="3.30.565.10">
    <property type="entry name" value="Histidine kinase-like ATPase, C-terminal domain"/>
    <property type="match status" value="1"/>
</dbReference>
<evidence type="ECO:0000256" key="7">
    <source>
        <dbReference type="ARBA" id="ARBA00022741"/>
    </source>
</evidence>
<dbReference type="SMART" id="SM00388">
    <property type="entry name" value="HisKA"/>
    <property type="match status" value="1"/>
</dbReference>
<dbReference type="Pfam" id="PF02518">
    <property type="entry name" value="HATPase_c"/>
    <property type="match status" value="1"/>
</dbReference>
<dbReference type="InterPro" id="IPR005467">
    <property type="entry name" value="His_kinase_dom"/>
</dbReference>
<dbReference type="EC" id="2.7.13.3" evidence="3"/>
<evidence type="ECO:0000256" key="6">
    <source>
        <dbReference type="ARBA" id="ARBA00022679"/>
    </source>
</evidence>
<gene>
    <name evidence="13" type="ORF">FHR24_000705</name>
</gene>
<evidence type="ECO:0000259" key="11">
    <source>
        <dbReference type="PROSITE" id="PS50109"/>
    </source>
</evidence>
<keyword evidence="8" id="KW-0418">Kinase</keyword>
<evidence type="ECO:0000256" key="3">
    <source>
        <dbReference type="ARBA" id="ARBA00012438"/>
    </source>
</evidence>
<dbReference type="InterPro" id="IPR004358">
    <property type="entry name" value="Sig_transdc_His_kin-like_C"/>
</dbReference>
<keyword evidence="4" id="KW-1003">Cell membrane</keyword>
<comment type="subcellular location">
    <subcellularLocation>
        <location evidence="2">Cell membrane</location>
        <topology evidence="2">Multi-pass membrane protein</topology>
    </subcellularLocation>
</comment>
<feature type="domain" description="HAMP" evidence="12">
    <location>
        <begin position="205"/>
        <end position="258"/>
    </location>
</feature>
<dbReference type="SMART" id="SM00387">
    <property type="entry name" value="HATPase_c"/>
    <property type="match status" value="1"/>
</dbReference>
<dbReference type="PROSITE" id="PS50885">
    <property type="entry name" value="HAMP"/>
    <property type="match status" value="1"/>
</dbReference>
<dbReference type="CDD" id="cd00082">
    <property type="entry name" value="HisKA"/>
    <property type="match status" value="1"/>
</dbReference>
<dbReference type="InterPro" id="IPR036890">
    <property type="entry name" value="HATPase_C_sf"/>
</dbReference>
<evidence type="ECO:0000256" key="9">
    <source>
        <dbReference type="ARBA" id="ARBA00022840"/>
    </source>
</evidence>
<evidence type="ECO:0000256" key="4">
    <source>
        <dbReference type="ARBA" id="ARBA00022475"/>
    </source>
</evidence>
<dbReference type="InterPro" id="IPR050980">
    <property type="entry name" value="2C_sensor_his_kinase"/>
</dbReference>
<dbReference type="SUPFAM" id="SSF55874">
    <property type="entry name" value="ATPase domain of HSP90 chaperone/DNA topoisomerase II/histidine kinase"/>
    <property type="match status" value="1"/>
</dbReference>
<dbReference type="InterPro" id="IPR003594">
    <property type="entry name" value="HATPase_dom"/>
</dbReference>
<feature type="domain" description="Histidine kinase" evidence="11">
    <location>
        <begin position="275"/>
        <end position="481"/>
    </location>
</feature>
<dbReference type="InterPro" id="IPR003661">
    <property type="entry name" value="HisK_dim/P_dom"/>
</dbReference>
<dbReference type="PRINTS" id="PR00344">
    <property type="entry name" value="BCTRLSENSOR"/>
</dbReference>
<dbReference type="InterPro" id="IPR036097">
    <property type="entry name" value="HisK_dim/P_sf"/>
</dbReference>
<keyword evidence="10" id="KW-0472">Membrane</keyword>
<evidence type="ECO:0000313" key="13">
    <source>
        <dbReference type="EMBL" id="NIJ44266.1"/>
    </source>
</evidence>
<name>A0ABX0UAT9_9FLAO</name>
<feature type="transmembrane region" description="Helical" evidence="10">
    <location>
        <begin position="186"/>
        <end position="207"/>
    </location>
</feature>
<dbReference type="Gene3D" id="6.10.340.10">
    <property type="match status" value="1"/>
</dbReference>
<evidence type="ECO:0000256" key="1">
    <source>
        <dbReference type="ARBA" id="ARBA00000085"/>
    </source>
</evidence>
<comment type="caution">
    <text evidence="13">The sequence shown here is derived from an EMBL/GenBank/DDBJ whole genome shotgun (WGS) entry which is preliminary data.</text>
</comment>